<keyword evidence="2" id="KW-1185">Reference proteome</keyword>
<feature type="non-terminal residue" evidence="1">
    <location>
        <position position="67"/>
    </location>
</feature>
<organism evidence="1 2">
    <name type="scientific">Psychromarinibacter sediminicola</name>
    <dbReference type="NCBI Taxonomy" id="3033385"/>
    <lineage>
        <taxon>Bacteria</taxon>
        <taxon>Pseudomonadati</taxon>
        <taxon>Pseudomonadota</taxon>
        <taxon>Alphaproteobacteria</taxon>
        <taxon>Rhodobacterales</taxon>
        <taxon>Paracoccaceae</taxon>
        <taxon>Psychromarinibacter</taxon>
    </lineage>
</organism>
<accession>A0AAE3NTC9</accession>
<evidence type="ECO:0000313" key="2">
    <source>
        <dbReference type="Proteomes" id="UP001220964"/>
    </source>
</evidence>
<evidence type="ECO:0000313" key="1">
    <source>
        <dbReference type="EMBL" id="MDF0603993.1"/>
    </source>
</evidence>
<dbReference type="EMBL" id="JARGYC010000223">
    <property type="protein sequence ID" value="MDF0603993.1"/>
    <property type="molecule type" value="Genomic_DNA"/>
</dbReference>
<dbReference type="RefSeq" id="WP_275570096.1">
    <property type="nucleotide sequence ID" value="NZ_JARGYC010000223.1"/>
</dbReference>
<protein>
    <submittedName>
        <fullName evidence="1">Uncharacterized protein</fullName>
    </submittedName>
</protein>
<dbReference type="AlphaFoldDB" id="A0AAE3NTC9"/>
<reference evidence="1" key="1">
    <citation type="submission" date="2023-03" db="EMBL/GenBank/DDBJ databases">
        <title>Multiphase analysis and comparison of six strains from genera Psychromarinibacter, Lutimaribacter, and Maritimibacter, including a novel species: Psychromarinibacter sediminicola sp. nov.</title>
        <authorList>
            <person name="Wang Y.-H."/>
            <person name="Ye M.-Q."/>
            <person name="Du Z.-J."/>
        </authorList>
    </citation>
    <scope>NUCLEOTIDE SEQUENCE</scope>
    <source>
        <strain evidence="1">C21-152</strain>
    </source>
</reference>
<name>A0AAE3NTC9_9RHOB</name>
<dbReference type="Proteomes" id="UP001220964">
    <property type="component" value="Unassembled WGS sequence"/>
</dbReference>
<comment type="caution">
    <text evidence="1">The sequence shown here is derived from an EMBL/GenBank/DDBJ whole genome shotgun (WGS) entry which is preliminary data.</text>
</comment>
<sequence length="67" mass="7536">MLRSGSRFRELANPGEHTIQAVPGMRRVNLELWMKVPLGGCVPRRRHRRSAAFGMAEGVVLGQTYMV</sequence>
<proteinExistence type="predicted"/>
<gene>
    <name evidence="1" type="ORF">P1J78_25125</name>
</gene>